<keyword evidence="8" id="KW-1185">Reference proteome</keyword>
<evidence type="ECO:0000313" key="8">
    <source>
        <dbReference type="Proteomes" id="UP000253551"/>
    </source>
</evidence>
<name>A0A367K3M4_RHIST</name>
<dbReference type="PANTHER" id="PTHR47338:SF5">
    <property type="entry name" value="ZN(II)2CYS6 TRANSCRIPTION FACTOR (EUROFUNG)"/>
    <property type="match status" value="1"/>
</dbReference>
<dbReference type="InterPro" id="IPR036864">
    <property type="entry name" value="Zn2-C6_fun-type_DNA-bd_sf"/>
</dbReference>
<dbReference type="GO" id="GO:0005634">
    <property type="term" value="C:nucleus"/>
    <property type="evidence" value="ECO:0007669"/>
    <property type="project" value="UniProtKB-SubCell"/>
</dbReference>
<comment type="caution">
    <text evidence="7">The sequence shown here is derived from an EMBL/GenBank/DDBJ whole genome shotgun (WGS) entry which is preliminary data.</text>
</comment>
<dbReference type="Proteomes" id="UP000253551">
    <property type="component" value="Unassembled WGS sequence"/>
</dbReference>
<dbReference type="PROSITE" id="PS00463">
    <property type="entry name" value="ZN2_CY6_FUNGAL_1"/>
    <property type="match status" value="1"/>
</dbReference>
<evidence type="ECO:0000256" key="1">
    <source>
        <dbReference type="ARBA" id="ARBA00004123"/>
    </source>
</evidence>
<dbReference type="AlphaFoldDB" id="A0A367K3M4"/>
<dbReference type="GO" id="GO:0008270">
    <property type="term" value="F:zinc ion binding"/>
    <property type="evidence" value="ECO:0007669"/>
    <property type="project" value="InterPro"/>
</dbReference>
<dbReference type="InterPro" id="IPR050815">
    <property type="entry name" value="TF_fung"/>
</dbReference>
<dbReference type="Gene3D" id="4.10.240.10">
    <property type="entry name" value="Zn(2)-C6 fungal-type DNA-binding domain"/>
    <property type="match status" value="1"/>
</dbReference>
<dbReference type="CDD" id="cd12148">
    <property type="entry name" value="fungal_TF_MHR"/>
    <property type="match status" value="1"/>
</dbReference>
<keyword evidence="2" id="KW-0479">Metal-binding</keyword>
<sequence>MSTMSKRKISCLNCRSKKIKCDGSNPCHRCELKEIECIYKKPGQAGRPPKNAIVNKFVLAQPSGQFCREFIFENVTMATRYLNDSKTVGLAYHLSYLFTTFVYRVTSNQLTKKKVRRNANGKVNDLTHYFTWMSSDLTEIMAQRLSKLRLSQYNCTEFLSEIVQADPSSAFFDHSQALILKNPLNSIPTDQALRLIDCFFIIHPYSMLVNKTMLLQAYWTDTADPLLLSIIYGTTLFLSRLFDGHTLSLWDNSNLDKRNPFIEYAHVLLSRASSEVTSSRFQAVALMAVFEITFGFAKKALSLFALAYMIARKLGLEDNSLPEETTPIERELIMITFWSIVQCTARGCIELSKLPRSILYYKSFELPPTTTSNSLSYQLDVQNNHIRTFKHYDYFVESFYIQCVISRLVNRILVVLELDTAEQEIELALIDFDAFIQQERHTFSDLQLFTLELYYAFYKICLTFLRKSKKLGNGSRLPKDLDLTDPTVVQLIYQVIPEAVSVVDKILCFLHDHPDHPPSLLPRAIMTMAMDAATKILIYHYTLEPSPLTLQCLETLEVILLQDLVWRDWDSVSFLKPIIRNFLDQHNQATSFDWLDSASLLLSNSLVPFPDFDLLGVDFMQ</sequence>
<evidence type="ECO:0000259" key="6">
    <source>
        <dbReference type="PROSITE" id="PS50048"/>
    </source>
</evidence>
<dbReference type="EMBL" id="PJQM01002256">
    <property type="protein sequence ID" value="RCH96862.1"/>
    <property type="molecule type" value="Genomic_DNA"/>
</dbReference>
<dbReference type="OrthoDB" id="39175at2759"/>
<keyword evidence="3" id="KW-0805">Transcription regulation</keyword>
<gene>
    <name evidence="7" type="ORF">CU098_007901</name>
</gene>
<dbReference type="CDD" id="cd00067">
    <property type="entry name" value="GAL4"/>
    <property type="match status" value="1"/>
</dbReference>
<dbReference type="PROSITE" id="PS50048">
    <property type="entry name" value="ZN2_CY6_FUNGAL_2"/>
    <property type="match status" value="1"/>
</dbReference>
<evidence type="ECO:0000256" key="5">
    <source>
        <dbReference type="ARBA" id="ARBA00023242"/>
    </source>
</evidence>
<evidence type="ECO:0000256" key="2">
    <source>
        <dbReference type="ARBA" id="ARBA00022723"/>
    </source>
</evidence>
<evidence type="ECO:0000256" key="4">
    <source>
        <dbReference type="ARBA" id="ARBA00023163"/>
    </source>
</evidence>
<feature type="domain" description="Zn(2)-C6 fungal-type" evidence="6">
    <location>
        <begin position="10"/>
        <end position="39"/>
    </location>
</feature>
<evidence type="ECO:0000313" key="7">
    <source>
        <dbReference type="EMBL" id="RCH96862.1"/>
    </source>
</evidence>
<keyword evidence="5" id="KW-0539">Nucleus</keyword>
<comment type="subcellular location">
    <subcellularLocation>
        <location evidence="1">Nucleus</location>
    </subcellularLocation>
</comment>
<dbReference type="STRING" id="4846.A0A367K3M4"/>
<reference evidence="7 8" key="1">
    <citation type="journal article" date="2018" name="G3 (Bethesda)">
        <title>Phylogenetic and Phylogenomic Definition of Rhizopus Species.</title>
        <authorList>
            <person name="Gryganskyi A.P."/>
            <person name="Golan J."/>
            <person name="Dolatabadi S."/>
            <person name="Mondo S."/>
            <person name="Robb S."/>
            <person name="Idnurm A."/>
            <person name="Muszewska A."/>
            <person name="Steczkiewicz K."/>
            <person name="Masonjones S."/>
            <person name="Liao H.L."/>
            <person name="Gajdeczka M.T."/>
            <person name="Anike F."/>
            <person name="Vuek A."/>
            <person name="Anishchenko I.M."/>
            <person name="Voigt K."/>
            <person name="de Hoog G.S."/>
            <person name="Smith M.E."/>
            <person name="Heitman J."/>
            <person name="Vilgalys R."/>
            <person name="Stajich J.E."/>
        </authorList>
    </citation>
    <scope>NUCLEOTIDE SEQUENCE [LARGE SCALE GENOMIC DNA]</scope>
    <source>
        <strain evidence="7 8">LSU 92-RS-03</strain>
    </source>
</reference>
<organism evidence="7 8">
    <name type="scientific">Rhizopus stolonifer</name>
    <name type="common">Rhizopus nigricans</name>
    <dbReference type="NCBI Taxonomy" id="4846"/>
    <lineage>
        <taxon>Eukaryota</taxon>
        <taxon>Fungi</taxon>
        <taxon>Fungi incertae sedis</taxon>
        <taxon>Mucoromycota</taxon>
        <taxon>Mucoromycotina</taxon>
        <taxon>Mucoromycetes</taxon>
        <taxon>Mucorales</taxon>
        <taxon>Mucorineae</taxon>
        <taxon>Rhizopodaceae</taxon>
        <taxon>Rhizopus</taxon>
    </lineage>
</organism>
<accession>A0A367K3M4</accession>
<dbReference type="SMART" id="SM00066">
    <property type="entry name" value="GAL4"/>
    <property type="match status" value="1"/>
</dbReference>
<dbReference type="PANTHER" id="PTHR47338">
    <property type="entry name" value="ZN(II)2CYS6 TRANSCRIPTION FACTOR (EUROFUNG)-RELATED"/>
    <property type="match status" value="1"/>
</dbReference>
<proteinExistence type="predicted"/>
<dbReference type="SUPFAM" id="SSF57701">
    <property type="entry name" value="Zn2/Cys6 DNA-binding domain"/>
    <property type="match status" value="1"/>
</dbReference>
<protein>
    <recommendedName>
        <fullName evidence="6">Zn(2)-C6 fungal-type domain-containing protein</fullName>
    </recommendedName>
</protein>
<dbReference type="Pfam" id="PF00172">
    <property type="entry name" value="Zn_clus"/>
    <property type="match status" value="1"/>
</dbReference>
<keyword evidence="4" id="KW-0804">Transcription</keyword>
<evidence type="ECO:0000256" key="3">
    <source>
        <dbReference type="ARBA" id="ARBA00023015"/>
    </source>
</evidence>
<dbReference type="GO" id="GO:0000981">
    <property type="term" value="F:DNA-binding transcription factor activity, RNA polymerase II-specific"/>
    <property type="evidence" value="ECO:0007669"/>
    <property type="project" value="InterPro"/>
</dbReference>
<dbReference type="InterPro" id="IPR001138">
    <property type="entry name" value="Zn2Cys6_DnaBD"/>
</dbReference>